<proteinExistence type="predicted"/>
<name>A0ACB9QKY3_9MYRT</name>
<protein>
    <submittedName>
        <fullName evidence="1">Uncharacterized protein</fullName>
    </submittedName>
</protein>
<gene>
    <name evidence="1" type="ORF">MLD38_022881</name>
</gene>
<organism evidence="1 2">
    <name type="scientific">Melastoma candidum</name>
    <dbReference type="NCBI Taxonomy" id="119954"/>
    <lineage>
        <taxon>Eukaryota</taxon>
        <taxon>Viridiplantae</taxon>
        <taxon>Streptophyta</taxon>
        <taxon>Embryophyta</taxon>
        <taxon>Tracheophyta</taxon>
        <taxon>Spermatophyta</taxon>
        <taxon>Magnoliopsida</taxon>
        <taxon>eudicotyledons</taxon>
        <taxon>Gunneridae</taxon>
        <taxon>Pentapetalae</taxon>
        <taxon>rosids</taxon>
        <taxon>malvids</taxon>
        <taxon>Myrtales</taxon>
        <taxon>Melastomataceae</taxon>
        <taxon>Melastomatoideae</taxon>
        <taxon>Melastomateae</taxon>
        <taxon>Melastoma</taxon>
    </lineage>
</organism>
<evidence type="ECO:0000313" key="2">
    <source>
        <dbReference type="Proteomes" id="UP001057402"/>
    </source>
</evidence>
<comment type="caution">
    <text evidence="1">The sequence shown here is derived from an EMBL/GenBank/DDBJ whole genome shotgun (WGS) entry which is preliminary data.</text>
</comment>
<keyword evidence="2" id="KW-1185">Reference proteome</keyword>
<dbReference type="Proteomes" id="UP001057402">
    <property type="component" value="Chromosome 6"/>
</dbReference>
<evidence type="ECO:0000313" key="1">
    <source>
        <dbReference type="EMBL" id="KAI4367110.1"/>
    </source>
</evidence>
<accession>A0ACB9QKY3</accession>
<reference evidence="2" key="1">
    <citation type="journal article" date="2023" name="Front. Plant Sci.">
        <title>Chromosomal-level genome assembly of Melastoma candidum provides insights into trichome evolution.</title>
        <authorList>
            <person name="Zhong Y."/>
            <person name="Wu W."/>
            <person name="Sun C."/>
            <person name="Zou P."/>
            <person name="Liu Y."/>
            <person name="Dai S."/>
            <person name="Zhou R."/>
        </authorList>
    </citation>
    <scope>NUCLEOTIDE SEQUENCE [LARGE SCALE GENOMIC DNA]</scope>
</reference>
<dbReference type="EMBL" id="CM042885">
    <property type="protein sequence ID" value="KAI4367110.1"/>
    <property type="molecule type" value="Genomic_DNA"/>
</dbReference>
<sequence length="93" mass="10507">MSSIVVSPKVVYWLRIMLIHLAMVRLLVRILVPEDSTDEDLDKLRILNVFTEKWEEFGPGPGSLSSNGRCYGVPFSLLSMLCCNNVRAFANSF</sequence>